<organism evidence="2 3">
    <name type="scientific">Intrasporangium chromatireducens Q5-1</name>
    <dbReference type="NCBI Taxonomy" id="584657"/>
    <lineage>
        <taxon>Bacteria</taxon>
        <taxon>Bacillati</taxon>
        <taxon>Actinomycetota</taxon>
        <taxon>Actinomycetes</taxon>
        <taxon>Micrococcales</taxon>
        <taxon>Intrasporangiaceae</taxon>
        <taxon>Intrasporangium</taxon>
    </lineage>
</organism>
<evidence type="ECO:0000313" key="2">
    <source>
        <dbReference type="EMBL" id="EWT04257.1"/>
    </source>
</evidence>
<dbReference type="RefSeq" id="WP_034721336.1">
    <property type="nucleotide sequence ID" value="NZ_AWQS01000286.1"/>
</dbReference>
<dbReference type="AlphaFoldDB" id="W9GGE2"/>
<dbReference type="PANTHER" id="PTHR34310:SF8">
    <property type="entry name" value="CONSERVED PROTEIN"/>
    <property type="match status" value="1"/>
</dbReference>
<dbReference type="PATRIC" id="fig|584657.3.peg.3865"/>
<evidence type="ECO:0000259" key="1">
    <source>
        <dbReference type="Pfam" id="PF04248"/>
    </source>
</evidence>
<name>W9GGE2_9MICO</name>
<dbReference type="PANTHER" id="PTHR34310">
    <property type="entry name" value="DUF427 DOMAIN PROTEIN (AFU_ORTHOLOGUE AFUA_3G02220)"/>
    <property type="match status" value="1"/>
</dbReference>
<dbReference type="EMBL" id="AWQS01000286">
    <property type="protein sequence ID" value="EWT04257.1"/>
    <property type="molecule type" value="Genomic_DNA"/>
</dbReference>
<feature type="domain" description="DUF427" evidence="1">
    <location>
        <begin position="164"/>
        <end position="254"/>
    </location>
</feature>
<dbReference type="Proteomes" id="UP000019494">
    <property type="component" value="Unassembled WGS sequence"/>
</dbReference>
<gene>
    <name evidence="2" type="ORF">N864_14990</name>
</gene>
<sequence length="274" mass="30374">MAVRLDRLLHGVLDELRIHPVRKRVRALHGDTAVVDSTHAVIVWEPRRVVASYAVPVDDVAASLVPYAGPVPDPPAARPGRPLLLDPRVPFGVHLGAGTPLTLRGDAFELPGAAFRSDDPDLAGHVLLDWDAFTTWLEEDEPVMGHPHDPFDRIDCRRSSRHVVVAHGGHVLADTTRATFLFETPLPTRFYIPREDVRMDLLTPSESTTVCAYKGRASYWSATLGGESLPDIAWSYEQPLLDAEPVKDHLAFFDERLDVTLDGQRLARPVTPWS</sequence>
<dbReference type="Pfam" id="PF04248">
    <property type="entry name" value="NTP_transf_9"/>
    <property type="match status" value="1"/>
</dbReference>
<protein>
    <recommendedName>
        <fullName evidence="1">DUF427 domain-containing protein</fullName>
    </recommendedName>
</protein>
<accession>W9GGE2</accession>
<keyword evidence="3" id="KW-1185">Reference proteome</keyword>
<proteinExistence type="predicted"/>
<dbReference type="InterPro" id="IPR038694">
    <property type="entry name" value="DUF427_sf"/>
</dbReference>
<dbReference type="OrthoDB" id="285364at2"/>
<reference evidence="3" key="1">
    <citation type="submission" date="2013-08" db="EMBL/GenBank/DDBJ databases">
        <title>Intrasporangium oryzae NRRL B-24470.</title>
        <authorList>
            <person name="Liu H."/>
            <person name="Wang G."/>
        </authorList>
    </citation>
    <scope>NUCLEOTIDE SEQUENCE [LARGE SCALE GENOMIC DNA]</scope>
    <source>
        <strain evidence="3">Q5-1</strain>
    </source>
</reference>
<dbReference type="Gene3D" id="2.170.150.40">
    <property type="entry name" value="Domain of unknown function (DUF427)"/>
    <property type="match status" value="2"/>
</dbReference>
<dbReference type="InterPro" id="IPR007361">
    <property type="entry name" value="DUF427"/>
</dbReference>
<comment type="caution">
    <text evidence="2">The sequence shown here is derived from an EMBL/GenBank/DDBJ whole genome shotgun (WGS) entry which is preliminary data.</text>
</comment>
<evidence type="ECO:0000313" key="3">
    <source>
        <dbReference type="Proteomes" id="UP000019494"/>
    </source>
</evidence>